<dbReference type="Gene3D" id="3.50.50.60">
    <property type="entry name" value="FAD/NAD(P)-binding domain"/>
    <property type="match status" value="1"/>
</dbReference>
<dbReference type="PANTHER" id="PTHR13847:SF281">
    <property type="entry name" value="FAD DEPENDENT OXIDOREDUCTASE DOMAIN-CONTAINING PROTEIN"/>
    <property type="match status" value="1"/>
</dbReference>
<evidence type="ECO:0000313" key="3">
    <source>
        <dbReference type="EMBL" id="RDD63839.1"/>
    </source>
</evidence>
<dbReference type="GO" id="GO:0005737">
    <property type="term" value="C:cytoplasm"/>
    <property type="evidence" value="ECO:0007669"/>
    <property type="project" value="TreeGrafter"/>
</dbReference>
<sequence>MAPQADSQIKLSPYWWEAAPPGASSDRPLPDHVDFVVVGSGYCGLNAAIELARAGASVAVLEAQRLGEWASTRNAGMVTAGHKFLVSGALDRFPREMAQRVLTESRCSFDHVKTLIDEEGIDCDYARSGRVILADAAQHKSKLEKWAGLFPEATGMSARVIEGDDLHTEIGSQYYPAGLLIEDYASLHPAKYHKGLRSRAVRAGAALYSGVRVDRLEDQSNGVLVHTSSGGVRADRVVVATNGYGGAMMRSLRNGVIPVASYMVATERLSPDLTSRLSPKNRMFSDTKRDTYYFRLSPDGERVLFGARPFPWDVPVARAARRLRTLMARIWPELANVRLAHAWTCKTGMTFDRFPHVGQQGRISFAVGCNGSGVAMNSYLGHRLARSLTGHEEESVFQQLSMPTSPLYFGRPWFLPFVAGWMRGQDILERNFSLRR</sequence>
<dbReference type="EMBL" id="QPMH01000001">
    <property type="protein sequence ID" value="RDD63839.1"/>
    <property type="molecule type" value="Genomic_DNA"/>
</dbReference>
<comment type="caution">
    <text evidence="3">The sequence shown here is derived from an EMBL/GenBank/DDBJ whole genome shotgun (WGS) entry which is preliminary data.</text>
</comment>
<feature type="domain" description="FAD dependent oxidoreductase" evidence="2">
    <location>
        <begin position="34"/>
        <end position="385"/>
    </location>
</feature>
<dbReference type="InterPro" id="IPR036188">
    <property type="entry name" value="FAD/NAD-bd_sf"/>
</dbReference>
<reference evidence="3 4" key="1">
    <citation type="submission" date="2018-07" db="EMBL/GenBank/DDBJ databases">
        <title>Venubactetium sediminum gen. nov., sp. nov., isolated from a marine solar saltern.</title>
        <authorList>
            <person name="Wang S."/>
        </authorList>
    </citation>
    <scope>NUCLEOTIDE SEQUENCE [LARGE SCALE GENOMIC DNA]</scope>
    <source>
        <strain evidence="3 4">WD2A32</strain>
    </source>
</reference>
<evidence type="ECO:0000256" key="1">
    <source>
        <dbReference type="ARBA" id="ARBA00023002"/>
    </source>
</evidence>
<proteinExistence type="predicted"/>
<evidence type="ECO:0000313" key="4">
    <source>
        <dbReference type="Proteomes" id="UP000253941"/>
    </source>
</evidence>
<dbReference type="PANTHER" id="PTHR13847">
    <property type="entry name" value="SARCOSINE DEHYDROGENASE-RELATED"/>
    <property type="match status" value="1"/>
</dbReference>
<name>A0A369TER4_9PROT</name>
<accession>A0A369TER4</accession>
<dbReference type="GO" id="GO:0016491">
    <property type="term" value="F:oxidoreductase activity"/>
    <property type="evidence" value="ECO:0007669"/>
    <property type="project" value="UniProtKB-KW"/>
</dbReference>
<organism evidence="3 4">
    <name type="scientific">Ferruginivarius sediminum</name>
    <dbReference type="NCBI Taxonomy" id="2661937"/>
    <lineage>
        <taxon>Bacteria</taxon>
        <taxon>Pseudomonadati</taxon>
        <taxon>Pseudomonadota</taxon>
        <taxon>Alphaproteobacteria</taxon>
        <taxon>Rhodospirillales</taxon>
        <taxon>Rhodospirillaceae</taxon>
        <taxon>Ferruginivarius</taxon>
    </lineage>
</organism>
<dbReference type="RefSeq" id="WP_114580352.1">
    <property type="nucleotide sequence ID" value="NZ_QPMH01000001.1"/>
</dbReference>
<protein>
    <submittedName>
        <fullName evidence="3">FAD-binding oxidoreductase</fullName>
    </submittedName>
</protein>
<dbReference type="Proteomes" id="UP000253941">
    <property type="component" value="Unassembled WGS sequence"/>
</dbReference>
<evidence type="ECO:0000259" key="2">
    <source>
        <dbReference type="Pfam" id="PF01266"/>
    </source>
</evidence>
<keyword evidence="4" id="KW-1185">Reference proteome</keyword>
<dbReference type="Pfam" id="PF01266">
    <property type="entry name" value="DAO"/>
    <property type="match status" value="1"/>
</dbReference>
<dbReference type="SUPFAM" id="SSF51905">
    <property type="entry name" value="FAD/NAD(P)-binding domain"/>
    <property type="match status" value="1"/>
</dbReference>
<gene>
    <name evidence="3" type="ORF">DRB17_01340</name>
</gene>
<dbReference type="AlphaFoldDB" id="A0A369TER4"/>
<dbReference type="Gene3D" id="3.30.9.10">
    <property type="entry name" value="D-Amino Acid Oxidase, subunit A, domain 2"/>
    <property type="match status" value="1"/>
</dbReference>
<dbReference type="InterPro" id="IPR006076">
    <property type="entry name" value="FAD-dep_OxRdtase"/>
</dbReference>
<keyword evidence="1" id="KW-0560">Oxidoreductase</keyword>